<organism evidence="11 12">
    <name type="scientific">Polypterus senegalus</name>
    <name type="common">Senegal bichir</name>
    <dbReference type="NCBI Taxonomy" id="55291"/>
    <lineage>
        <taxon>Eukaryota</taxon>
        <taxon>Metazoa</taxon>
        <taxon>Chordata</taxon>
        <taxon>Craniata</taxon>
        <taxon>Vertebrata</taxon>
        <taxon>Euteleostomi</taxon>
        <taxon>Actinopterygii</taxon>
        <taxon>Polypteriformes</taxon>
        <taxon>Polypteridae</taxon>
        <taxon>Polypterus</taxon>
    </lineage>
</organism>
<dbReference type="GO" id="GO:0016020">
    <property type="term" value="C:membrane"/>
    <property type="evidence" value="ECO:0007669"/>
    <property type="project" value="UniProtKB-SubCell"/>
</dbReference>
<dbReference type="PROSITE" id="PS51257">
    <property type="entry name" value="PROKAR_LIPOPROTEIN"/>
    <property type="match status" value="1"/>
</dbReference>
<keyword evidence="5 9" id="KW-1133">Transmembrane helix</keyword>
<evidence type="ECO:0000256" key="2">
    <source>
        <dbReference type="ARBA" id="ARBA00005341"/>
    </source>
</evidence>
<name>A0A8X7X3P1_POLSE</name>
<dbReference type="Proteomes" id="UP000886611">
    <property type="component" value="Unassembled WGS sequence"/>
</dbReference>
<keyword evidence="4 10" id="KW-0732">Signal</keyword>
<reference evidence="11 12" key="1">
    <citation type="journal article" date="2021" name="Cell">
        <title>Tracing the genetic footprints of vertebrate landing in non-teleost ray-finned fishes.</title>
        <authorList>
            <person name="Bi X."/>
            <person name="Wang K."/>
            <person name="Yang L."/>
            <person name="Pan H."/>
            <person name="Jiang H."/>
            <person name="Wei Q."/>
            <person name="Fang M."/>
            <person name="Yu H."/>
            <person name="Zhu C."/>
            <person name="Cai Y."/>
            <person name="He Y."/>
            <person name="Gan X."/>
            <person name="Zeng H."/>
            <person name="Yu D."/>
            <person name="Zhu Y."/>
            <person name="Jiang H."/>
            <person name="Qiu Q."/>
            <person name="Yang H."/>
            <person name="Zhang Y.E."/>
            <person name="Wang W."/>
            <person name="Zhu M."/>
            <person name="He S."/>
            <person name="Zhang G."/>
        </authorList>
    </citation>
    <scope>NUCLEOTIDE SEQUENCE [LARGE SCALE GENOMIC DNA]</scope>
    <source>
        <strain evidence="11">Bchr_013</strain>
    </source>
</reference>
<accession>A0A8X7X3P1</accession>
<dbReference type="EMBL" id="JAATIS010004753">
    <property type="protein sequence ID" value="KAG2460791.1"/>
    <property type="molecule type" value="Genomic_DNA"/>
</dbReference>
<protein>
    <submittedName>
        <fullName evidence="11">C16L2 protein</fullName>
    </submittedName>
</protein>
<evidence type="ECO:0000256" key="10">
    <source>
        <dbReference type="SAM" id="SignalP"/>
    </source>
</evidence>
<dbReference type="AlphaFoldDB" id="A0A8X7X3P1"/>
<evidence type="ECO:0000256" key="7">
    <source>
        <dbReference type="ARBA" id="ARBA00023180"/>
    </source>
</evidence>
<evidence type="ECO:0000256" key="8">
    <source>
        <dbReference type="SAM" id="MobiDB-lite"/>
    </source>
</evidence>
<feature type="transmembrane region" description="Helical" evidence="9">
    <location>
        <begin position="114"/>
        <end position="138"/>
    </location>
</feature>
<proteinExistence type="inferred from homology"/>
<evidence type="ECO:0000256" key="5">
    <source>
        <dbReference type="ARBA" id="ARBA00022989"/>
    </source>
</evidence>
<evidence type="ECO:0000256" key="9">
    <source>
        <dbReference type="SAM" id="Phobius"/>
    </source>
</evidence>
<keyword evidence="3 9" id="KW-0812">Transmembrane</keyword>
<evidence type="ECO:0000256" key="3">
    <source>
        <dbReference type="ARBA" id="ARBA00022692"/>
    </source>
</evidence>
<feature type="region of interest" description="Disordered" evidence="8">
    <location>
        <begin position="80"/>
        <end position="105"/>
    </location>
</feature>
<evidence type="ECO:0000256" key="4">
    <source>
        <dbReference type="ARBA" id="ARBA00022729"/>
    </source>
</evidence>
<evidence type="ECO:0000256" key="6">
    <source>
        <dbReference type="ARBA" id="ARBA00023136"/>
    </source>
</evidence>
<comment type="subcellular location">
    <subcellularLocation>
        <location evidence="1">Membrane</location>
        <topology evidence="1">Single-pass type I membrane protein</topology>
    </subcellularLocation>
</comment>
<feature type="signal peptide" evidence="10">
    <location>
        <begin position="1"/>
        <end position="22"/>
    </location>
</feature>
<comment type="similarity">
    <text evidence="2">Belongs to the CD164 family.</text>
</comment>
<evidence type="ECO:0000313" key="12">
    <source>
        <dbReference type="Proteomes" id="UP000886611"/>
    </source>
</evidence>
<keyword evidence="12" id="KW-1185">Reference proteome</keyword>
<dbReference type="PANTHER" id="PTHR11337:SF11">
    <property type="entry name" value="CD164 SIALOMUCIN-LIKE 2 PROTEIN"/>
    <property type="match status" value="1"/>
</dbReference>
<gene>
    <name evidence="11" type="primary">Cd164l2</name>
    <name evidence="11" type="ORF">GTO96_0011140</name>
</gene>
<feature type="non-terminal residue" evidence="11">
    <location>
        <position position="1"/>
    </location>
</feature>
<evidence type="ECO:0000313" key="11">
    <source>
        <dbReference type="EMBL" id="KAG2460791.1"/>
    </source>
</evidence>
<dbReference type="GO" id="GO:0031410">
    <property type="term" value="C:cytoplasmic vesicle"/>
    <property type="evidence" value="ECO:0007669"/>
    <property type="project" value="TreeGrafter"/>
</dbReference>
<dbReference type="PANTHER" id="PTHR11337">
    <property type="entry name" value="MUCIN/PORIMIN"/>
    <property type="match status" value="1"/>
</dbReference>
<comment type="caution">
    <text evidence="11">The sequence shown here is derived from an EMBL/GenBank/DDBJ whole genome shotgun (WGS) entry which is preliminary data.</text>
</comment>
<dbReference type="Pfam" id="PF05283">
    <property type="entry name" value="MGC-24"/>
    <property type="match status" value="2"/>
</dbReference>
<feature type="chain" id="PRO_5036481655" evidence="10">
    <location>
        <begin position="23"/>
        <end position="148"/>
    </location>
</feature>
<evidence type="ECO:0000256" key="1">
    <source>
        <dbReference type="ARBA" id="ARBA00004479"/>
    </source>
</evidence>
<keyword evidence="7" id="KW-0325">Glycoprotein</keyword>
<sequence length="148" mass="15574">MSSLRIVFGAAVIATVMQGSYCQSTGSCVQLNTCDKCISGDASLNITKCLWLQCDSGNSSCVEKSEAPEGCSLFNDTGKCSGEPSPTSGGLSPSSDAPAPTEPEPVYSQPNFNLASFIGGIILVLGIQSAIFFVMRFFKSRDSTYQTL</sequence>
<feature type="non-terminal residue" evidence="11">
    <location>
        <position position="148"/>
    </location>
</feature>
<dbReference type="InterPro" id="IPR007947">
    <property type="entry name" value="CD164_MGC24"/>
</dbReference>
<feature type="compositionally biased region" description="Low complexity" evidence="8">
    <location>
        <begin position="81"/>
        <end position="95"/>
    </location>
</feature>
<keyword evidence="6 9" id="KW-0472">Membrane</keyword>